<evidence type="ECO:0000313" key="9">
    <source>
        <dbReference type="EMBL" id="EHP38529.1"/>
    </source>
</evidence>
<dbReference type="GO" id="GO:0046933">
    <property type="term" value="F:proton-transporting ATP synthase activity, rotational mechanism"/>
    <property type="evidence" value="ECO:0007669"/>
    <property type="project" value="InterPro"/>
</dbReference>
<evidence type="ECO:0000256" key="7">
    <source>
        <dbReference type="ARBA" id="ARBA00023196"/>
    </source>
</evidence>
<evidence type="ECO:0000256" key="1">
    <source>
        <dbReference type="ARBA" id="ARBA00004170"/>
    </source>
</evidence>
<keyword evidence="8" id="KW-0066">ATP synthesis</keyword>
<evidence type="ECO:0000256" key="8">
    <source>
        <dbReference type="ARBA" id="ARBA00023310"/>
    </source>
</evidence>
<evidence type="ECO:0000256" key="2">
    <source>
        <dbReference type="ARBA" id="ARBA00007681"/>
    </source>
</evidence>
<evidence type="ECO:0000256" key="6">
    <source>
        <dbReference type="ARBA" id="ARBA00023136"/>
    </source>
</evidence>
<organism evidence="9 10">
    <name type="scientific">Cupriavidus basilensis OR16</name>
    <dbReference type="NCBI Taxonomy" id="1127483"/>
    <lineage>
        <taxon>Bacteria</taxon>
        <taxon>Pseudomonadati</taxon>
        <taxon>Pseudomonadota</taxon>
        <taxon>Betaproteobacteria</taxon>
        <taxon>Burkholderiales</taxon>
        <taxon>Burkholderiaceae</taxon>
        <taxon>Cupriavidus</taxon>
    </lineage>
</organism>
<comment type="subcellular location">
    <subcellularLocation>
        <location evidence="1">Membrane</location>
        <topology evidence="1">Peripheral membrane protein</topology>
    </subcellularLocation>
</comment>
<dbReference type="PATRIC" id="fig|1127483.3.peg.7322"/>
<protein>
    <submittedName>
        <fullName evidence="9">Uncharacterized protein</fullName>
    </submittedName>
</protein>
<dbReference type="InterPro" id="IPR035968">
    <property type="entry name" value="ATP_synth_F1_ATPase_gsu"/>
</dbReference>
<evidence type="ECO:0000256" key="5">
    <source>
        <dbReference type="ARBA" id="ARBA00023065"/>
    </source>
</evidence>
<comment type="caution">
    <text evidence="9">The sequence shown here is derived from an EMBL/GenBank/DDBJ whole genome shotgun (WGS) entry which is preliminary data.</text>
</comment>
<evidence type="ECO:0000256" key="3">
    <source>
        <dbReference type="ARBA" id="ARBA00022448"/>
    </source>
</evidence>
<dbReference type="EMBL" id="AHJE01000121">
    <property type="protein sequence ID" value="EHP38529.1"/>
    <property type="molecule type" value="Genomic_DNA"/>
</dbReference>
<dbReference type="SUPFAM" id="SSF52943">
    <property type="entry name" value="ATP synthase (F1-ATPase), gamma subunit"/>
    <property type="match status" value="1"/>
</dbReference>
<accession>H1SG43</accession>
<dbReference type="Proteomes" id="UP000005808">
    <property type="component" value="Unassembled WGS sequence"/>
</dbReference>
<sequence length="101" mass="11234">MERADKSIDELLASLRGRFHSQRQRAIDEELFDVTAGYEALSKESPAQGVKDEGLLSDTVEPAPNAVCTSPDPDLLDLILADERGKEAAQHLRQEKMIWQA</sequence>
<reference evidence="9 10" key="1">
    <citation type="journal article" date="2012" name="J. Bacteriol.">
        <title>De Novo Genome Project of Cupriavidus basilensis OR16.</title>
        <authorList>
            <person name="Cserhati M."/>
            <person name="Kriszt B."/>
            <person name="Szoboszlay S."/>
            <person name="Toth A."/>
            <person name="Szabo I."/>
            <person name="Tancsics A."/>
            <person name="Nagy I."/>
            <person name="Horvath B."/>
            <person name="Nagy I."/>
            <person name="Kukolya J."/>
        </authorList>
    </citation>
    <scope>NUCLEOTIDE SEQUENCE [LARGE SCALE GENOMIC DNA]</scope>
    <source>
        <strain evidence="9 10">OR16</strain>
    </source>
</reference>
<dbReference type="AlphaFoldDB" id="H1SG43"/>
<evidence type="ECO:0000256" key="4">
    <source>
        <dbReference type="ARBA" id="ARBA00022781"/>
    </source>
</evidence>
<comment type="similarity">
    <text evidence="2">Belongs to the ATPase gamma chain family.</text>
</comment>
<keyword evidence="5" id="KW-0406">Ion transport</keyword>
<keyword evidence="6" id="KW-0472">Membrane</keyword>
<gene>
    <name evidence="9" type="ORF">OR16_36720</name>
</gene>
<keyword evidence="3" id="KW-0813">Transport</keyword>
<dbReference type="Gene3D" id="1.10.287.80">
    <property type="entry name" value="ATP synthase, gamma subunit, helix hairpin domain"/>
    <property type="match status" value="1"/>
</dbReference>
<evidence type="ECO:0000313" key="10">
    <source>
        <dbReference type="Proteomes" id="UP000005808"/>
    </source>
</evidence>
<dbReference type="GO" id="GO:0045259">
    <property type="term" value="C:proton-transporting ATP synthase complex"/>
    <property type="evidence" value="ECO:0007669"/>
    <property type="project" value="UniProtKB-KW"/>
</dbReference>
<name>H1SG43_9BURK</name>
<keyword evidence="4" id="KW-0375">Hydrogen ion transport</keyword>
<keyword evidence="7" id="KW-0139">CF(1)</keyword>
<proteinExistence type="inferred from homology"/>